<keyword evidence="1" id="KW-0812">Transmembrane</keyword>
<feature type="transmembrane region" description="Helical" evidence="1">
    <location>
        <begin position="30"/>
        <end position="49"/>
    </location>
</feature>
<name>A0ABW3T381_9CAUL</name>
<feature type="transmembrane region" description="Helical" evidence="1">
    <location>
        <begin position="56"/>
        <end position="73"/>
    </location>
</feature>
<dbReference type="EMBL" id="JBHTLQ010000028">
    <property type="protein sequence ID" value="MFD1191460.1"/>
    <property type="molecule type" value="Genomic_DNA"/>
</dbReference>
<dbReference type="SUPFAM" id="SSF46565">
    <property type="entry name" value="Chaperone J-domain"/>
    <property type="match status" value="1"/>
</dbReference>
<dbReference type="InterPro" id="IPR001623">
    <property type="entry name" value="DnaJ_domain"/>
</dbReference>
<keyword evidence="1" id="KW-0472">Membrane</keyword>
<sequence>MLYLALGCAALAALFWLGGRIPGLGRRQWRILTAALAVTAFAGGAYVGVRGEWGRAIVLLVIGLWLASTVRTARPTAAAAPKPSLSLGDAEARSILGVGPQATTAEIQAAYARLMRVAHPDAGGTDGLAAQLNAARDRLLKR</sequence>
<keyword evidence="3" id="KW-1185">Reference proteome</keyword>
<dbReference type="Proteomes" id="UP001597216">
    <property type="component" value="Unassembled WGS sequence"/>
</dbReference>
<accession>A0ABW3T381</accession>
<proteinExistence type="predicted"/>
<dbReference type="InterPro" id="IPR036869">
    <property type="entry name" value="J_dom_sf"/>
</dbReference>
<reference evidence="3" key="1">
    <citation type="journal article" date="2019" name="Int. J. Syst. Evol. Microbiol.">
        <title>The Global Catalogue of Microorganisms (GCM) 10K type strain sequencing project: providing services to taxonomists for standard genome sequencing and annotation.</title>
        <authorList>
            <consortium name="The Broad Institute Genomics Platform"/>
            <consortium name="The Broad Institute Genome Sequencing Center for Infectious Disease"/>
            <person name="Wu L."/>
            <person name="Ma J."/>
        </authorList>
    </citation>
    <scope>NUCLEOTIDE SEQUENCE [LARGE SCALE GENOMIC DNA]</scope>
    <source>
        <strain evidence="3">CCUG 55074</strain>
    </source>
</reference>
<evidence type="ECO:0000313" key="3">
    <source>
        <dbReference type="Proteomes" id="UP001597216"/>
    </source>
</evidence>
<gene>
    <name evidence="2" type="ORF">ACFQ27_12795</name>
</gene>
<organism evidence="2 3">
    <name type="scientific">Phenylobacterium conjunctum</name>
    <dbReference type="NCBI Taxonomy" id="1298959"/>
    <lineage>
        <taxon>Bacteria</taxon>
        <taxon>Pseudomonadati</taxon>
        <taxon>Pseudomonadota</taxon>
        <taxon>Alphaproteobacteria</taxon>
        <taxon>Caulobacterales</taxon>
        <taxon>Caulobacteraceae</taxon>
        <taxon>Phenylobacterium</taxon>
    </lineage>
</organism>
<evidence type="ECO:0000256" key="1">
    <source>
        <dbReference type="SAM" id="Phobius"/>
    </source>
</evidence>
<dbReference type="CDD" id="cd06257">
    <property type="entry name" value="DnaJ"/>
    <property type="match status" value="1"/>
</dbReference>
<protein>
    <submittedName>
        <fullName evidence="2">J domain-containing protein</fullName>
    </submittedName>
</protein>
<evidence type="ECO:0000313" key="2">
    <source>
        <dbReference type="EMBL" id="MFD1191460.1"/>
    </source>
</evidence>
<dbReference type="RefSeq" id="WP_374347395.1">
    <property type="nucleotide sequence ID" value="NZ_JBHTLQ010000028.1"/>
</dbReference>
<dbReference type="Gene3D" id="1.10.287.110">
    <property type="entry name" value="DnaJ domain"/>
    <property type="match status" value="1"/>
</dbReference>
<comment type="caution">
    <text evidence="2">The sequence shown here is derived from an EMBL/GenBank/DDBJ whole genome shotgun (WGS) entry which is preliminary data.</text>
</comment>
<keyword evidence="1" id="KW-1133">Transmembrane helix</keyword>